<protein>
    <submittedName>
        <fullName evidence="1">Uncharacterized protein</fullName>
    </submittedName>
</protein>
<proteinExistence type="predicted"/>
<keyword evidence="2" id="KW-1185">Reference proteome</keyword>
<reference evidence="2" key="1">
    <citation type="journal article" date="2022" name="Mol. Ecol. Resour.">
        <title>The genomes of chicory, endive, great burdock and yacon provide insights into Asteraceae palaeo-polyploidization history and plant inulin production.</title>
        <authorList>
            <person name="Fan W."/>
            <person name="Wang S."/>
            <person name="Wang H."/>
            <person name="Wang A."/>
            <person name="Jiang F."/>
            <person name="Liu H."/>
            <person name="Zhao H."/>
            <person name="Xu D."/>
            <person name="Zhang Y."/>
        </authorList>
    </citation>
    <scope>NUCLEOTIDE SEQUENCE [LARGE SCALE GENOMIC DNA]</scope>
    <source>
        <strain evidence="2">cv. Niubang</strain>
    </source>
</reference>
<dbReference type="Proteomes" id="UP001055879">
    <property type="component" value="Linkage Group LG06"/>
</dbReference>
<name>A0ACB9BDR7_ARCLA</name>
<gene>
    <name evidence="1" type="ORF">L6452_20827</name>
</gene>
<sequence>MRPAEPLKLPNHLFFCLELKSLKLRNCCLHPVLGFHCFPKLLSLEFHQVTFDSCKYGEFITRCCPLLENLEISSNTQNGEVKLGDIAKLVNLKMFSLELEMLGDYVVTSSDIIQLVGSLPKLENLNLNFGEYETLKMTHATSWAPDYLEVPCSIKGILQLQYVEFGCLCCEENELCFIESVLAYSPLLKKMVIEDVCDCHYEDDIWSLPRKLLKLHRASPIAEIHFC</sequence>
<evidence type="ECO:0000313" key="2">
    <source>
        <dbReference type="Proteomes" id="UP001055879"/>
    </source>
</evidence>
<organism evidence="1 2">
    <name type="scientific">Arctium lappa</name>
    <name type="common">Greater burdock</name>
    <name type="synonym">Lappa major</name>
    <dbReference type="NCBI Taxonomy" id="4217"/>
    <lineage>
        <taxon>Eukaryota</taxon>
        <taxon>Viridiplantae</taxon>
        <taxon>Streptophyta</taxon>
        <taxon>Embryophyta</taxon>
        <taxon>Tracheophyta</taxon>
        <taxon>Spermatophyta</taxon>
        <taxon>Magnoliopsida</taxon>
        <taxon>eudicotyledons</taxon>
        <taxon>Gunneridae</taxon>
        <taxon>Pentapetalae</taxon>
        <taxon>asterids</taxon>
        <taxon>campanulids</taxon>
        <taxon>Asterales</taxon>
        <taxon>Asteraceae</taxon>
        <taxon>Carduoideae</taxon>
        <taxon>Cardueae</taxon>
        <taxon>Arctiinae</taxon>
        <taxon>Arctium</taxon>
    </lineage>
</organism>
<reference evidence="1 2" key="2">
    <citation type="journal article" date="2022" name="Mol. Ecol. Resour.">
        <title>The genomes of chicory, endive, great burdock and yacon provide insights into Asteraceae paleo-polyploidization history and plant inulin production.</title>
        <authorList>
            <person name="Fan W."/>
            <person name="Wang S."/>
            <person name="Wang H."/>
            <person name="Wang A."/>
            <person name="Jiang F."/>
            <person name="Liu H."/>
            <person name="Zhao H."/>
            <person name="Xu D."/>
            <person name="Zhang Y."/>
        </authorList>
    </citation>
    <scope>NUCLEOTIDE SEQUENCE [LARGE SCALE GENOMIC DNA]</scope>
    <source>
        <strain evidence="2">cv. Niubang</strain>
    </source>
</reference>
<evidence type="ECO:0000313" key="1">
    <source>
        <dbReference type="EMBL" id="KAI3719921.1"/>
    </source>
</evidence>
<comment type="caution">
    <text evidence="1">The sequence shown here is derived from an EMBL/GenBank/DDBJ whole genome shotgun (WGS) entry which is preliminary data.</text>
</comment>
<dbReference type="EMBL" id="CM042052">
    <property type="protein sequence ID" value="KAI3719921.1"/>
    <property type="molecule type" value="Genomic_DNA"/>
</dbReference>
<accession>A0ACB9BDR7</accession>